<comment type="caution">
    <text evidence="2">The sequence shown here is derived from an EMBL/GenBank/DDBJ whole genome shotgun (WGS) entry which is preliminary data.</text>
</comment>
<evidence type="ECO:0000256" key="1">
    <source>
        <dbReference type="SAM" id="Coils"/>
    </source>
</evidence>
<protein>
    <submittedName>
        <fullName evidence="2">Uncharacterized protein</fullName>
    </submittedName>
</protein>
<gene>
    <name evidence="2" type="ORF">C2G38_2120459</name>
</gene>
<reference evidence="2 3" key="1">
    <citation type="submission" date="2018-06" db="EMBL/GenBank/DDBJ databases">
        <title>Comparative genomics reveals the genomic features of Rhizophagus irregularis, R. cerebriforme, R. diaphanum and Gigaspora rosea, and their symbiotic lifestyle signature.</title>
        <authorList>
            <person name="Morin E."/>
            <person name="San Clemente H."/>
            <person name="Chen E.C.H."/>
            <person name="De La Providencia I."/>
            <person name="Hainaut M."/>
            <person name="Kuo A."/>
            <person name="Kohler A."/>
            <person name="Murat C."/>
            <person name="Tang N."/>
            <person name="Roy S."/>
            <person name="Loubradou J."/>
            <person name="Henrissat B."/>
            <person name="Grigoriev I.V."/>
            <person name="Corradi N."/>
            <person name="Roux C."/>
            <person name="Martin F.M."/>
        </authorList>
    </citation>
    <scope>NUCLEOTIDE SEQUENCE [LARGE SCALE GENOMIC DNA]</scope>
    <source>
        <strain evidence="2 3">DAOM 194757</strain>
    </source>
</reference>
<evidence type="ECO:0000313" key="2">
    <source>
        <dbReference type="EMBL" id="RIB04517.1"/>
    </source>
</evidence>
<proteinExistence type="predicted"/>
<dbReference type="Proteomes" id="UP000266673">
    <property type="component" value="Unassembled WGS sequence"/>
</dbReference>
<feature type="coiled-coil region" evidence="1">
    <location>
        <begin position="69"/>
        <end position="123"/>
    </location>
</feature>
<name>A0A397U640_9GLOM</name>
<dbReference type="EMBL" id="QKWP01002164">
    <property type="protein sequence ID" value="RIB04517.1"/>
    <property type="molecule type" value="Genomic_DNA"/>
</dbReference>
<organism evidence="2 3">
    <name type="scientific">Gigaspora rosea</name>
    <dbReference type="NCBI Taxonomy" id="44941"/>
    <lineage>
        <taxon>Eukaryota</taxon>
        <taxon>Fungi</taxon>
        <taxon>Fungi incertae sedis</taxon>
        <taxon>Mucoromycota</taxon>
        <taxon>Glomeromycotina</taxon>
        <taxon>Glomeromycetes</taxon>
        <taxon>Diversisporales</taxon>
        <taxon>Gigasporaceae</taxon>
        <taxon>Gigaspora</taxon>
    </lineage>
</organism>
<evidence type="ECO:0000313" key="3">
    <source>
        <dbReference type="Proteomes" id="UP000266673"/>
    </source>
</evidence>
<keyword evidence="3" id="KW-1185">Reference proteome</keyword>
<dbReference type="AlphaFoldDB" id="A0A397U640"/>
<keyword evidence="1" id="KW-0175">Coiled coil</keyword>
<accession>A0A397U640</accession>
<sequence length="126" mass="14310">MSSPIDLRKSITTNLAKETREVIENLCNELNLTQPTPSTYDDLVEVLNAVKNLKNSPIDLRKFGIYNMAKETQEVIQDIRKELNATQGTPSAYDDLVQVLNAVKSLKEECKKYKDQIEIIKKVAEL</sequence>